<accession>A0AC34RPP9</accession>
<evidence type="ECO:0000313" key="1">
    <source>
        <dbReference type="Proteomes" id="UP000887576"/>
    </source>
</evidence>
<protein>
    <submittedName>
        <fullName evidence="2">Flavin-containing monooxygenase</fullName>
    </submittedName>
</protein>
<dbReference type="WBParaSite" id="JU765_v2.g8756.t1">
    <property type="protein sequence ID" value="JU765_v2.g8756.t1"/>
    <property type="gene ID" value="JU765_v2.g8756"/>
</dbReference>
<reference evidence="2" key="1">
    <citation type="submission" date="2022-11" db="UniProtKB">
        <authorList>
            <consortium name="WormBaseParasite"/>
        </authorList>
    </citation>
    <scope>IDENTIFICATION</scope>
</reference>
<evidence type="ECO:0000313" key="2">
    <source>
        <dbReference type="WBParaSite" id="JU765_v2.g8756.t1"/>
    </source>
</evidence>
<organism evidence="1 2">
    <name type="scientific">Panagrolaimus sp. JU765</name>
    <dbReference type="NCBI Taxonomy" id="591449"/>
    <lineage>
        <taxon>Eukaryota</taxon>
        <taxon>Metazoa</taxon>
        <taxon>Ecdysozoa</taxon>
        <taxon>Nematoda</taxon>
        <taxon>Chromadorea</taxon>
        <taxon>Rhabditida</taxon>
        <taxon>Tylenchina</taxon>
        <taxon>Panagrolaimomorpha</taxon>
        <taxon>Panagrolaimoidea</taxon>
        <taxon>Panagrolaimidae</taxon>
        <taxon>Panagrolaimus</taxon>
    </lineage>
</organism>
<proteinExistence type="predicted"/>
<name>A0AC34RPP9_9BILA</name>
<dbReference type="Proteomes" id="UP000887576">
    <property type="component" value="Unplaced"/>
</dbReference>
<sequence>MAKKKVAIIGAGASGLAAIRHALLYGFEPVCFEATNDIGGLWRYKEDERSINGTPLASVMKSTVINSSKEMTAYSDFPPPSSWPNFMHNRQMMVYFRKYAEAYQLTKYIRFNHFIKNVERTFDFENTGNWNVFYVDETHPTLNDELPTRLASGTIIMKPAIRKFTANGICFVDGSIVEQVDTVICATGYSISFPMLEDGKLIPVNDNKVELYKYMYPPELSDKNTLAIIGLTQPLGSFLPISEMQARVFFDVFAGNSKLPKKEEMLEDIRAKQEALKNRYLPTRRHTIQVDYIPFMDELAKLIGCYPSIWKIASMDPFLAWKVFSSPTPSYVYRILGPHSWEGAKEALLEAESRVKDGCNPGKPKTWKPKEKSFGFFKFFIIGFVICIILKLFF</sequence>